<dbReference type="Pfam" id="PF16264">
    <property type="entry name" value="SatD"/>
    <property type="match status" value="1"/>
</dbReference>
<evidence type="ECO:0000313" key="2">
    <source>
        <dbReference type="Proteomes" id="UP001597418"/>
    </source>
</evidence>
<proteinExistence type="predicted"/>
<reference evidence="2" key="1">
    <citation type="journal article" date="2019" name="Int. J. Syst. Evol. Microbiol.">
        <title>The Global Catalogue of Microorganisms (GCM) 10K type strain sequencing project: providing services to taxonomists for standard genome sequencing and annotation.</title>
        <authorList>
            <consortium name="The Broad Institute Genomics Platform"/>
            <consortium name="The Broad Institute Genome Sequencing Center for Infectious Disease"/>
            <person name="Wu L."/>
            <person name="Ma J."/>
        </authorList>
    </citation>
    <scope>NUCLEOTIDE SEQUENCE [LARGE SCALE GENOMIC DNA]</scope>
    <source>
        <strain evidence="2">KCTC 42247</strain>
    </source>
</reference>
<name>A0ABW5UFL4_9SPHI</name>
<accession>A0ABW5UFL4</accession>
<sequence>MKHTILTGDIVNSRMVDGKLWRAQLHAVLSNYAENYDIYRGDSFQAILSLEKSIICTIVLMAKLQTIDGVRVRVGVGIGEVDATANTVKESTGEAYIRSGEAFDDLRRDLFKMNSPWPEMDRTINIMMGLCTEIMSRWTVNMAESFAAAIENPEKSQVELAKLLKRKHQSQLSTELTKAGFNKIHESVNYCTQQIMKQC</sequence>
<dbReference type="RefSeq" id="WP_066751354.1">
    <property type="nucleotide sequence ID" value="NZ_JBHUMB010000014.1"/>
</dbReference>
<dbReference type="Proteomes" id="UP001597418">
    <property type="component" value="Unassembled WGS sequence"/>
</dbReference>
<organism evidence="1 2">
    <name type="scientific">Sphingobacterium populi</name>
    <dbReference type="NCBI Taxonomy" id="1812824"/>
    <lineage>
        <taxon>Bacteria</taxon>
        <taxon>Pseudomonadati</taxon>
        <taxon>Bacteroidota</taxon>
        <taxon>Sphingobacteriia</taxon>
        <taxon>Sphingobacteriales</taxon>
        <taxon>Sphingobacteriaceae</taxon>
        <taxon>Sphingobacterium</taxon>
    </lineage>
</organism>
<gene>
    <name evidence="1" type="ORF">ACFSQ6_12765</name>
</gene>
<comment type="caution">
    <text evidence="1">The sequence shown here is derived from an EMBL/GenBank/DDBJ whole genome shotgun (WGS) entry which is preliminary data.</text>
</comment>
<dbReference type="InterPro" id="IPR032580">
    <property type="entry name" value="SatD"/>
</dbReference>
<dbReference type="EMBL" id="JBHUMB010000014">
    <property type="protein sequence ID" value="MFD2744262.1"/>
    <property type="molecule type" value="Genomic_DNA"/>
</dbReference>
<evidence type="ECO:0000313" key="1">
    <source>
        <dbReference type="EMBL" id="MFD2744262.1"/>
    </source>
</evidence>
<protein>
    <submittedName>
        <fullName evidence="1">SatD family protein</fullName>
    </submittedName>
</protein>
<keyword evidence="2" id="KW-1185">Reference proteome</keyword>